<name>A0A0F8WCC8_9ZZZZ</name>
<sequence>MLEYIHKIREIAADLLKKKEVEMVIGFRKGTVPMMNEPTFVNRPEDITALVWDSHCGINLANYLPNRKERIAIIAKGCDSRNIVTHIIENKIRREQLVIIGVPCKGMVDRQLIANRSEGEVVEALEDDDNIIVRGHGFEKRFRKTEVLQKNCEICI</sequence>
<feature type="non-terminal residue" evidence="1">
    <location>
        <position position="156"/>
    </location>
</feature>
<dbReference type="AlphaFoldDB" id="A0A0F8WCC8"/>
<accession>A0A0F8WCC8</accession>
<protein>
    <recommendedName>
        <fullName evidence="2">Coenzyme F420 hydrogenase/dehydrogenase beta subunit C-terminal domain-containing protein</fullName>
    </recommendedName>
</protein>
<gene>
    <name evidence="1" type="ORF">LCGC14_3084360</name>
</gene>
<organism evidence="1">
    <name type="scientific">marine sediment metagenome</name>
    <dbReference type="NCBI Taxonomy" id="412755"/>
    <lineage>
        <taxon>unclassified sequences</taxon>
        <taxon>metagenomes</taxon>
        <taxon>ecological metagenomes</taxon>
    </lineage>
</organism>
<evidence type="ECO:0000313" key="1">
    <source>
        <dbReference type="EMBL" id="KKK54472.1"/>
    </source>
</evidence>
<comment type="caution">
    <text evidence="1">The sequence shown here is derived from an EMBL/GenBank/DDBJ whole genome shotgun (WGS) entry which is preliminary data.</text>
</comment>
<reference evidence="1" key="1">
    <citation type="journal article" date="2015" name="Nature">
        <title>Complex archaea that bridge the gap between prokaryotes and eukaryotes.</title>
        <authorList>
            <person name="Spang A."/>
            <person name="Saw J.H."/>
            <person name="Jorgensen S.L."/>
            <person name="Zaremba-Niedzwiedzka K."/>
            <person name="Martijn J."/>
            <person name="Lind A.E."/>
            <person name="van Eijk R."/>
            <person name="Schleper C."/>
            <person name="Guy L."/>
            <person name="Ettema T.J."/>
        </authorList>
    </citation>
    <scope>NUCLEOTIDE SEQUENCE</scope>
</reference>
<proteinExistence type="predicted"/>
<evidence type="ECO:0008006" key="2">
    <source>
        <dbReference type="Google" id="ProtNLM"/>
    </source>
</evidence>
<dbReference type="EMBL" id="LAZR01065975">
    <property type="protein sequence ID" value="KKK54472.1"/>
    <property type="molecule type" value="Genomic_DNA"/>
</dbReference>